<dbReference type="EMBL" id="JAKOGI010000288">
    <property type="protein sequence ID" value="KAJ8437659.1"/>
    <property type="molecule type" value="Genomic_DNA"/>
</dbReference>
<sequence length="215" mass="23654">MEIAGRILLLGYKEEVILLVLHLRLFLDGRHIALPIIEALPSQVPGLLGSPLDCVYQTERSGHTCKAVQLIGRDKGANVVPGRRHNLRGRQLILGHNIFNHRVKGKPKAIVEGCTGHPLQGGNDIWVREMTAWAIWWVRGAEALGKSGPSAMISGTDPTEEQPHFLKLVDTPSEDERLDYPSEEEEDVPPEEELVLVEATSAASFGDLRAEQGLP</sequence>
<organism evidence="2 3">
    <name type="scientific">Carnegiea gigantea</name>
    <dbReference type="NCBI Taxonomy" id="171969"/>
    <lineage>
        <taxon>Eukaryota</taxon>
        <taxon>Viridiplantae</taxon>
        <taxon>Streptophyta</taxon>
        <taxon>Embryophyta</taxon>
        <taxon>Tracheophyta</taxon>
        <taxon>Spermatophyta</taxon>
        <taxon>Magnoliopsida</taxon>
        <taxon>eudicotyledons</taxon>
        <taxon>Gunneridae</taxon>
        <taxon>Pentapetalae</taxon>
        <taxon>Caryophyllales</taxon>
        <taxon>Cactineae</taxon>
        <taxon>Cactaceae</taxon>
        <taxon>Cactoideae</taxon>
        <taxon>Echinocereeae</taxon>
        <taxon>Carnegiea</taxon>
    </lineage>
</organism>
<protein>
    <submittedName>
        <fullName evidence="2">Uncharacterized protein</fullName>
    </submittedName>
</protein>
<feature type="compositionally biased region" description="Acidic residues" evidence="1">
    <location>
        <begin position="181"/>
        <end position="192"/>
    </location>
</feature>
<feature type="region of interest" description="Disordered" evidence="1">
    <location>
        <begin position="167"/>
        <end position="192"/>
    </location>
</feature>
<proteinExistence type="predicted"/>
<dbReference type="AlphaFoldDB" id="A0A9Q1K6C3"/>
<name>A0A9Q1K6C3_9CARY</name>
<reference evidence="2" key="1">
    <citation type="submission" date="2022-04" db="EMBL/GenBank/DDBJ databases">
        <title>Carnegiea gigantea Genome sequencing and assembly v2.</title>
        <authorList>
            <person name="Copetti D."/>
            <person name="Sanderson M.J."/>
            <person name="Burquez A."/>
            <person name="Wojciechowski M.F."/>
        </authorList>
    </citation>
    <scope>NUCLEOTIDE SEQUENCE</scope>
    <source>
        <strain evidence="2">SGP5-SGP5p</strain>
        <tissue evidence="2">Aerial part</tissue>
    </source>
</reference>
<comment type="caution">
    <text evidence="2">The sequence shown here is derived from an EMBL/GenBank/DDBJ whole genome shotgun (WGS) entry which is preliminary data.</text>
</comment>
<accession>A0A9Q1K6C3</accession>
<evidence type="ECO:0000313" key="2">
    <source>
        <dbReference type="EMBL" id="KAJ8437659.1"/>
    </source>
</evidence>
<gene>
    <name evidence="2" type="ORF">Cgig2_028597</name>
</gene>
<evidence type="ECO:0000313" key="3">
    <source>
        <dbReference type="Proteomes" id="UP001153076"/>
    </source>
</evidence>
<dbReference type="Proteomes" id="UP001153076">
    <property type="component" value="Unassembled WGS sequence"/>
</dbReference>
<evidence type="ECO:0000256" key="1">
    <source>
        <dbReference type="SAM" id="MobiDB-lite"/>
    </source>
</evidence>
<keyword evidence="3" id="KW-1185">Reference proteome</keyword>